<evidence type="ECO:0000259" key="4">
    <source>
        <dbReference type="SMART" id="SM00496"/>
    </source>
</evidence>
<dbReference type="GO" id="GO:0004519">
    <property type="term" value="F:endonuclease activity"/>
    <property type="evidence" value="ECO:0007669"/>
    <property type="project" value="InterPro"/>
</dbReference>
<feature type="compositionally biased region" description="Basic and acidic residues" evidence="2">
    <location>
        <begin position="103"/>
        <end position="117"/>
    </location>
</feature>
<feature type="domain" description="Nuclease associated modular" evidence="4">
    <location>
        <begin position="100"/>
        <end position="116"/>
    </location>
</feature>
<dbReference type="SMART" id="SM00496">
    <property type="entry name" value="IENR2"/>
    <property type="match status" value="2"/>
</dbReference>
<dbReference type="CDD" id="cd10443">
    <property type="entry name" value="GIY-YIG_HE_Tlr8p_PBC-V_like"/>
    <property type="match status" value="1"/>
</dbReference>
<dbReference type="InterPro" id="IPR003611">
    <property type="entry name" value="NUMOD3"/>
</dbReference>
<comment type="caution">
    <text evidence="5">The sequence shown here is derived from an EMBL/GenBank/DDBJ whole genome shotgun (WGS) entry which is preliminary data.</text>
</comment>
<reference evidence="5" key="1">
    <citation type="journal article" date="2015" name="Nature">
        <title>Complex archaea that bridge the gap between prokaryotes and eukaryotes.</title>
        <authorList>
            <person name="Spang A."/>
            <person name="Saw J.H."/>
            <person name="Jorgensen S.L."/>
            <person name="Zaremba-Niedzwiedzka K."/>
            <person name="Martijn J."/>
            <person name="Lind A.E."/>
            <person name="van Eijk R."/>
            <person name="Schleper C."/>
            <person name="Guy L."/>
            <person name="Ettema T.J."/>
        </authorList>
    </citation>
    <scope>NUCLEOTIDE SEQUENCE</scope>
</reference>
<dbReference type="AlphaFoldDB" id="A0A0F9G5U4"/>
<dbReference type="Pfam" id="PF07460">
    <property type="entry name" value="NUMOD3"/>
    <property type="match status" value="1"/>
</dbReference>
<feature type="region of interest" description="Disordered" evidence="2">
    <location>
        <begin position="99"/>
        <end position="131"/>
    </location>
</feature>
<dbReference type="InterPro" id="IPR035901">
    <property type="entry name" value="GIY-YIG_endonuc_sf"/>
</dbReference>
<organism evidence="5">
    <name type="scientific">marine sediment metagenome</name>
    <dbReference type="NCBI Taxonomy" id="412755"/>
    <lineage>
        <taxon>unclassified sequences</taxon>
        <taxon>metagenomes</taxon>
        <taxon>ecological metagenomes</taxon>
    </lineage>
</organism>
<evidence type="ECO:0008006" key="6">
    <source>
        <dbReference type="Google" id="ProtNLM"/>
    </source>
</evidence>
<dbReference type="SUPFAM" id="SSF64496">
    <property type="entry name" value="DNA-binding domain of intron-encoded endonucleases"/>
    <property type="match status" value="1"/>
</dbReference>
<dbReference type="NCBIfam" id="TIGR01453">
    <property type="entry name" value="grpIintron_endo"/>
    <property type="match status" value="1"/>
</dbReference>
<evidence type="ECO:0000313" key="5">
    <source>
        <dbReference type="EMBL" id="KKL58647.1"/>
    </source>
</evidence>
<comment type="similarity">
    <text evidence="1">To endonucleases of group I introns of fungi and phage.</text>
</comment>
<feature type="domain" description="Nuclease associated modular" evidence="4">
    <location>
        <begin position="124"/>
        <end position="140"/>
    </location>
</feature>
<dbReference type="SMART" id="SM00465">
    <property type="entry name" value="GIYc"/>
    <property type="match status" value="1"/>
</dbReference>
<proteinExistence type="predicted"/>
<sequence length="176" mass="20241">MKNNIIYKAVSPSNKVYIGQTTKGLRYRKTIHITVSKNPNNASYNTPFCKALRKYGANNFNWIILYDNIPKSKLDDMEIQTIANYNSYHGKGYNSTSGGKSCMHSDETKKKMSETRRGKNNPMYGKKHSKETKKLISKIRSKLTDEQKTEIRKNYFLYGGIFKKIGEQYGVCLTVI</sequence>
<dbReference type="InterPro" id="IPR000305">
    <property type="entry name" value="GIY-YIG_endonuc"/>
</dbReference>
<feature type="domain" description="GIY-YIG" evidence="3">
    <location>
        <begin position="3"/>
        <end position="99"/>
    </location>
</feature>
<dbReference type="EMBL" id="LAZR01029750">
    <property type="protein sequence ID" value="KKL58647.1"/>
    <property type="molecule type" value="Genomic_DNA"/>
</dbReference>
<evidence type="ECO:0000256" key="2">
    <source>
        <dbReference type="SAM" id="MobiDB-lite"/>
    </source>
</evidence>
<dbReference type="InterPro" id="IPR006350">
    <property type="entry name" value="Intron_endoG1"/>
</dbReference>
<gene>
    <name evidence="5" type="ORF">LCGC14_2223260</name>
</gene>
<dbReference type="Gene3D" id="3.40.1440.10">
    <property type="entry name" value="GIY-YIG endonuclease"/>
    <property type="match status" value="1"/>
</dbReference>
<accession>A0A0F9G5U4</accession>
<feature type="non-terminal residue" evidence="5">
    <location>
        <position position="176"/>
    </location>
</feature>
<dbReference type="SUPFAM" id="SSF82771">
    <property type="entry name" value="GIY-YIG endonuclease"/>
    <property type="match status" value="1"/>
</dbReference>
<name>A0A0F9G5U4_9ZZZZ</name>
<protein>
    <recommendedName>
        <fullName evidence="6">GIY-YIG domain-containing protein</fullName>
    </recommendedName>
</protein>
<evidence type="ECO:0000256" key="1">
    <source>
        <dbReference type="ARBA" id="ARBA00010045"/>
    </source>
</evidence>
<dbReference type="GO" id="GO:0003677">
    <property type="term" value="F:DNA binding"/>
    <property type="evidence" value="ECO:0007669"/>
    <property type="project" value="InterPro"/>
</dbReference>
<evidence type="ECO:0000259" key="3">
    <source>
        <dbReference type="SMART" id="SM00465"/>
    </source>
</evidence>